<dbReference type="PANTHER" id="PTHR37316:SF3">
    <property type="entry name" value="TEICHOIC ACID GLYCEROL-PHOSPHATE TRANSFERASE"/>
    <property type="match status" value="1"/>
</dbReference>
<dbReference type="InterPro" id="IPR043149">
    <property type="entry name" value="TagF_N"/>
</dbReference>
<dbReference type="RefSeq" id="WP_380555258.1">
    <property type="nucleotide sequence ID" value="NZ_JBHEZY010000008.1"/>
</dbReference>
<evidence type="ECO:0000256" key="2">
    <source>
        <dbReference type="ARBA" id="ARBA00010488"/>
    </source>
</evidence>
<keyword evidence="3" id="KW-1003">Cell membrane</keyword>
<keyword evidence="5" id="KW-0777">Teichoic acid biosynthesis</keyword>
<dbReference type="InterPro" id="IPR051612">
    <property type="entry name" value="Teichoic_Acid_Biosynth"/>
</dbReference>
<protein>
    <submittedName>
        <fullName evidence="8">CDP-glycerol glycerophosphotransferase family protein</fullName>
    </submittedName>
</protein>
<evidence type="ECO:0000256" key="6">
    <source>
        <dbReference type="ARBA" id="ARBA00023136"/>
    </source>
</evidence>
<evidence type="ECO:0000256" key="3">
    <source>
        <dbReference type="ARBA" id="ARBA00022475"/>
    </source>
</evidence>
<keyword evidence="6" id="KW-0472">Membrane</keyword>
<sequence length="749" mass="83915">MPRFSVIVPAYGVQAYLGECLSSVLSQSFQDFELIGVDDRSPDACGEIFDSFAAGDPRVTVVHLPENVGLGRARNVGLELATGEYVLFLDSDDTLTPGSLQAVADRLDAVGDPDIVVYDYARTYWDGRVVRSRDAGLFAPAPDRPEVFEVSQREELLALLMVVWNKAYKRTFLEAYGFRFPAGYYEDTPWTYPTMLAAETITMLDRVVVHYRQRREGGNILATVSRKHFDIFAQYDLVFAFLDRLEPPADGARAGRPGPDHWRALMHRRMVDHLQTIGNHPGRVPASDHAEFFTRAAQAEEKHRPAGAARLEVRDRGGWRVGRLGQTVRRVKRIAGRARPGLRGAVARPVLDGYQRVQRTLPVDQNLAVFASYWGRNPSCNPAAIHAKLRELAPGMKTVWMVRQDARTEVPEGMTLVGPGSRAYYEAVGRAKYFVNNVNFADGVVKRPGTVHLQTHHGTPVKKMGLDLRDYPVAAGEMDFDLLLRRVQRWDYSLTSNHYSTEIWEQAYPGGYEALEYGYPRNDVYYRATAEDVLKARAELGIAEDAVAVLYAPTMRDYRTSYQPHLDLERLARALGPGHVLLNRAHYYYDKSAPPAPGAGAQVVDVSRHPSVERLALASDALVTDYSSLMFDYANLDRPIIVLADDWEVYRQSRGVYLDLLSGRPGETPGAVARSEEELTALFQDGSWRSSEAAALRAAFRERFCRFDDGNAAERVVRRVFLGETEPLPVVPLDQRTPAPTPAQARLRR</sequence>
<comment type="similarity">
    <text evidence="2">Belongs to the CDP-glycerol glycerophosphotransferase family.</text>
</comment>
<gene>
    <name evidence="8" type="ORF">ACEZDB_21250</name>
</gene>
<dbReference type="Gene3D" id="3.40.50.12580">
    <property type="match status" value="1"/>
</dbReference>
<dbReference type="Pfam" id="PF00535">
    <property type="entry name" value="Glycos_transf_2"/>
    <property type="match status" value="1"/>
</dbReference>
<dbReference type="InterPro" id="IPR043148">
    <property type="entry name" value="TagF_C"/>
</dbReference>
<dbReference type="InterPro" id="IPR007554">
    <property type="entry name" value="Glycerophosphate_synth"/>
</dbReference>
<dbReference type="EMBL" id="JBHEZY010000008">
    <property type="protein sequence ID" value="MFC1433174.1"/>
    <property type="molecule type" value="Genomic_DNA"/>
</dbReference>
<dbReference type="Gene3D" id="3.90.550.10">
    <property type="entry name" value="Spore Coat Polysaccharide Biosynthesis Protein SpsA, Chain A"/>
    <property type="match status" value="1"/>
</dbReference>
<organism evidence="8 9">
    <name type="scientific">Streptacidiphilus alkalitolerans</name>
    <dbReference type="NCBI Taxonomy" id="3342712"/>
    <lineage>
        <taxon>Bacteria</taxon>
        <taxon>Bacillati</taxon>
        <taxon>Actinomycetota</taxon>
        <taxon>Actinomycetes</taxon>
        <taxon>Kitasatosporales</taxon>
        <taxon>Streptomycetaceae</taxon>
        <taxon>Streptacidiphilus</taxon>
    </lineage>
</organism>
<evidence type="ECO:0000313" key="9">
    <source>
        <dbReference type="Proteomes" id="UP001592530"/>
    </source>
</evidence>
<keyword evidence="4" id="KW-0808">Transferase</keyword>
<dbReference type="SUPFAM" id="SSF53448">
    <property type="entry name" value="Nucleotide-diphospho-sugar transferases"/>
    <property type="match status" value="1"/>
</dbReference>
<accession>A0ABV6X4H1</accession>
<feature type="domain" description="Glycosyltransferase 2-like" evidence="7">
    <location>
        <begin position="5"/>
        <end position="135"/>
    </location>
</feature>
<evidence type="ECO:0000259" key="7">
    <source>
        <dbReference type="Pfam" id="PF00535"/>
    </source>
</evidence>
<dbReference type="InterPro" id="IPR029044">
    <property type="entry name" value="Nucleotide-diphossugar_trans"/>
</dbReference>
<reference evidence="8 9" key="1">
    <citation type="submission" date="2024-09" db="EMBL/GenBank/DDBJ databases">
        <authorList>
            <person name="Lee S.D."/>
        </authorList>
    </citation>
    <scope>NUCLEOTIDE SEQUENCE [LARGE SCALE GENOMIC DNA]</scope>
    <source>
        <strain evidence="8 9">N1-3</strain>
    </source>
</reference>
<comment type="subcellular location">
    <subcellularLocation>
        <location evidence="1">Cell membrane</location>
        <topology evidence="1">Peripheral membrane protein</topology>
    </subcellularLocation>
</comment>
<name>A0ABV6X4H1_9ACTN</name>
<evidence type="ECO:0000256" key="1">
    <source>
        <dbReference type="ARBA" id="ARBA00004202"/>
    </source>
</evidence>
<evidence type="ECO:0000313" key="8">
    <source>
        <dbReference type="EMBL" id="MFC1433174.1"/>
    </source>
</evidence>
<dbReference type="InterPro" id="IPR001173">
    <property type="entry name" value="Glyco_trans_2-like"/>
</dbReference>
<dbReference type="Gene3D" id="3.40.50.11820">
    <property type="match status" value="1"/>
</dbReference>
<proteinExistence type="inferred from homology"/>
<dbReference type="Pfam" id="PF04464">
    <property type="entry name" value="Glyphos_transf"/>
    <property type="match status" value="1"/>
</dbReference>
<evidence type="ECO:0000256" key="4">
    <source>
        <dbReference type="ARBA" id="ARBA00022679"/>
    </source>
</evidence>
<evidence type="ECO:0000256" key="5">
    <source>
        <dbReference type="ARBA" id="ARBA00022944"/>
    </source>
</evidence>
<dbReference type="PANTHER" id="PTHR37316">
    <property type="entry name" value="TEICHOIC ACID GLYCEROL-PHOSPHATE PRIMASE"/>
    <property type="match status" value="1"/>
</dbReference>
<dbReference type="SUPFAM" id="SSF53756">
    <property type="entry name" value="UDP-Glycosyltransferase/glycogen phosphorylase"/>
    <property type="match status" value="1"/>
</dbReference>
<dbReference type="Proteomes" id="UP001592530">
    <property type="component" value="Unassembled WGS sequence"/>
</dbReference>
<dbReference type="CDD" id="cd00761">
    <property type="entry name" value="Glyco_tranf_GTA_type"/>
    <property type="match status" value="1"/>
</dbReference>
<comment type="caution">
    <text evidence="8">The sequence shown here is derived from an EMBL/GenBank/DDBJ whole genome shotgun (WGS) entry which is preliminary data.</text>
</comment>